<proteinExistence type="inferred from homology"/>
<dbReference type="Pfam" id="PF03466">
    <property type="entry name" value="LysR_substrate"/>
    <property type="match status" value="1"/>
</dbReference>
<organism evidence="6 7">
    <name type="scientific">Paraburkholderia elongata</name>
    <dbReference type="NCBI Taxonomy" id="2675747"/>
    <lineage>
        <taxon>Bacteria</taxon>
        <taxon>Pseudomonadati</taxon>
        <taxon>Pseudomonadota</taxon>
        <taxon>Betaproteobacteria</taxon>
        <taxon>Burkholderiales</taxon>
        <taxon>Burkholderiaceae</taxon>
        <taxon>Paraburkholderia</taxon>
    </lineage>
</organism>
<reference evidence="6 7" key="1">
    <citation type="submission" date="2019-11" db="EMBL/GenBank/DDBJ databases">
        <title>Metabolism of dissolved organic matter in forest soils.</title>
        <authorList>
            <person name="Cyle K.T."/>
            <person name="Wilhelm R.C."/>
            <person name="Martinez C.E."/>
        </authorList>
    </citation>
    <scope>NUCLEOTIDE SEQUENCE [LARGE SCALE GENOMIC DNA]</scope>
    <source>
        <strain evidence="6 7">5N</strain>
    </source>
</reference>
<dbReference type="InterPro" id="IPR005119">
    <property type="entry name" value="LysR_subst-bd"/>
</dbReference>
<dbReference type="AlphaFoldDB" id="A0A972SGG6"/>
<dbReference type="SUPFAM" id="SSF46785">
    <property type="entry name" value="Winged helix' DNA-binding domain"/>
    <property type="match status" value="1"/>
</dbReference>
<dbReference type="InterPro" id="IPR000847">
    <property type="entry name" value="LysR_HTH_N"/>
</dbReference>
<comment type="caution">
    <text evidence="6">The sequence shown here is derived from an EMBL/GenBank/DDBJ whole genome shotgun (WGS) entry which is preliminary data.</text>
</comment>
<evidence type="ECO:0000313" key="6">
    <source>
        <dbReference type="EMBL" id="NPT53894.1"/>
    </source>
</evidence>
<dbReference type="PROSITE" id="PS50931">
    <property type="entry name" value="HTH_LYSR"/>
    <property type="match status" value="1"/>
</dbReference>
<evidence type="ECO:0000256" key="2">
    <source>
        <dbReference type="ARBA" id="ARBA00023015"/>
    </source>
</evidence>
<evidence type="ECO:0000256" key="1">
    <source>
        <dbReference type="ARBA" id="ARBA00009437"/>
    </source>
</evidence>
<accession>A0A972SGG6</accession>
<dbReference type="GO" id="GO:0003677">
    <property type="term" value="F:DNA binding"/>
    <property type="evidence" value="ECO:0007669"/>
    <property type="project" value="UniProtKB-KW"/>
</dbReference>
<dbReference type="PANTHER" id="PTHR30346:SF0">
    <property type="entry name" value="HCA OPERON TRANSCRIPTIONAL ACTIVATOR HCAR"/>
    <property type="match status" value="1"/>
</dbReference>
<protein>
    <submittedName>
        <fullName evidence="6">LysR family transcriptional regulator</fullName>
    </submittedName>
</protein>
<keyword evidence="2" id="KW-0805">Transcription regulation</keyword>
<dbReference type="Gene3D" id="1.10.10.10">
    <property type="entry name" value="Winged helix-like DNA-binding domain superfamily/Winged helix DNA-binding domain"/>
    <property type="match status" value="1"/>
</dbReference>
<dbReference type="GO" id="GO:0032993">
    <property type="term" value="C:protein-DNA complex"/>
    <property type="evidence" value="ECO:0007669"/>
    <property type="project" value="TreeGrafter"/>
</dbReference>
<dbReference type="InterPro" id="IPR036390">
    <property type="entry name" value="WH_DNA-bd_sf"/>
</dbReference>
<evidence type="ECO:0000256" key="3">
    <source>
        <dbReference type="ARBA" id="ARBA00023125"/>
    </source>
</evidence>
<dbReference type="SUPFAM" id="SSF53850">
    <property type="entry name" value="Periplasmic binding protein-like II"/>
    <property type="match status" value="1"/>
</dbReference>
<comment type="similarity">
    <text evidence="1">Belongs to the LysR transcriptional regulatory family.</text>
</comment>
<evidence type="ECO:0000259" key="5">
    <source>
        <dbReference type="PROSITE" id="PS50931"/>
    </source>
</evidence>
<evidence type="ECO:0000313" key="7">
    <source>
        <dbReference type="Proteomes" id="UP000655523"/>
    </source>
</evidence>
<gene>
    <name evidence="6" type="ORF">GNZ13_04555</name>
</gene>
<dbReference type="Pfam" id="PF00126">
    <property type="entry name" value="HTH_1"/>
    <property type="match status" value="1"/>
</dbReference>
<dbReference type="Proteomes" id="UP000655523">
    <property type="component" value="Unassembled WGS sequence"/>
</dbReference>
<keyword evidence="4" id="KW-0804">Transcription</keyword>
<keyword evidence="7" id="KW-1185">Reference proteome</keyword>
<dbReference type="Gene3D" id="3.40.190.10">
    <property type="entry name" value="Periplasmic binding protein-like II"/>
    <property type="match status" value="2"/>
</dbReference>
<name>A0A972SGG6_9BURK</name>
<feature type="domain" description="HTH lysR-type" evidence="5">
    <location>
        <begin position="3"/>
        <end position="61"/>
    </location>
</feature>
<evidence type="ECO:0000256" key="4">
    <source>
        <dbReference type="ARBA" id="ARBA00023163"/>
    </source>
</evidence>
<dbReference type="GO" id="GO:0003700">
    <property type="term" value="F:DNA-binding transcription factor activity"/>
    <property type="evidence" value="ECO:0007669"/>
    <property type="project" value="InterPro"/>
</dbReference>
<dbReference type="PRINTS" id="PR00039">
    <property type="entry name" value="HTHLYSR"/>
</dbReference>
<dbReference type="InterPro" id="IPR036388">
    <property type="entry name" value="WH-like_DNA-bd_sf"/>
</dbReference>
<keyword evidence="3" id="KW-0238">DNA-binding</keyword>
<sequence>MRLTLRQMRYALAAGRHENLTLAGNELNVSQPSISVAITQIEDVMGQPLFVRQRGAGVSLTPFGRAVLTRAARIVAEMEELEGLAFDEDALVGEVNVGCFEDLAPYCAPALLHRLKERHPHIRATVREESFHALGRRLVEGAIDIALTYNIALPPDVEVEVLRTLEPYALLPADHPLTRGKSVSLAELARYSLVLSDQEDSWKYILSLFQLHDLSPSVLGKMRSFEMQRSMVANGFGVAIAYTSPFGDYAYDGKPLVHRPITDRLPLQQVLVAYDARRPLSRAARGFISEAQEWFSARCQVDEFETRR</sequence>
<dbReference type="PANTHER" id="PTHR30346">
    <property type="entry name" value="TRANSCRIPTIONAL DUAL REGULATOR HCAR-RELATED"/>
    <property type="match status" value="1"/>
</dbReference>
<dbReference type="RefSeq" id="WP_172160886.1">
    <property type="nucleotide sequence ID" value="NZ_WOEZ01000027.1"/>
</dbReference>
<dbReference type="EMBL" id="WOEZ01000027">
    <property type="protein sequence ID" value="NPT53894.1"/>
    <property type="molecule type" value="Genomic_DNA"/>
</dbReference>